<dbReference type="InterPro" id="IPR005074">
    <property type="entry name" value="Peptidase_C39"/>
</dbReference>
<dbReference type="SUPFAM" id="SSF90123">
    <property type="entry name" value="ABC transporter transmembrane region"/>
    <property type="match status" value="1"/>
</dbReference>
<feature type="transmembrane region" description="Helical" evidence="8">
    <location>
        <begin position="415"/>
        <end position="442"/>
    </location>
</feature>
<keyword evidence="4" id="KW-0378">Hydrolase</keyword>
<feature type="transmembrane region" description="Helical" evidence="8">
    <location>
        <begin position="316"/>
        <end position="337"/>
    </location>
</feature>
<evidence type="ECO:0000259" key="10">
    <source>
        <dbReference type="PROSITE" id="PS50929"/>
    </source>
</evidence>
<evidence type="ECO:0000256" key="7">
    <source>
        <dbReference type="ARBA" id="ARBA00023136"/>
    </source>
</evidence>
<evidence type="ECO:0000256" key="6">
    <source>
        <dbReference type="ARBA" id="ARBA00022989"/>
    </source>
</evidence>
<keyword evidence="7 8" id="KW-0472">Membrane</keyword>
<comment type="caution">
    <text evidence="12">The sequence shown here is derived from an EMBL/GenBank/DDBJ whole genome shotgun (WGS) entry which is preliminary data.</text>
</comment>
<evidence type="ECO:0000313" key="13">
    <source>
        <dbReference type="Proteomes" id="UP000029556"/>
    </source>
</evidence>
<dbReference type="Pfam" id="PF00664">
    <property type="entry name" value="ABC_membrane"/>
    <property type="match status" value="1"/>
</dbReference>
<dbReference type="SMART" id="SM00382">
    <property type="entry name" value="AAA"/>
    <property type="match status" value="1"/>
</dbReference>
<feature type="domain" description="Peptidase C39" evidence="11">
    <location>
        <begin position="14"/>
        <end position="134"/>
    </location>
</feature>
<feature type="domain" description="ABC transporter" evidence="9">
    <location>
        <begin position="495"/>
        <end position="731"/>
    </location>
</feature>
<organism evidence="12 13">
    <name type="scientific">Hoylesella buccalis DNF00853</name>
    <dbReference type="NCBI Taxonomy" id="1401074"/>
    <lineage>
        <taxon>Bacteria</taxon>
        <taxon>Pseudomonadati</taxon>
        <taxon>Bacteroidota</taxon>
        <taxon>Bacteroidia</taxon>
        <taxon>Bacteroidales</taxon>
        <taxon>Prevotellaceae</taxon>
        <taxon>Hoylesella</taxon>
    </lineage>
</organism>
<dbReference type="Proteomes" id="UP000029556">
    <property type="component" value="Unassembled WGS sequence"/>
</dbReference>
<feature type="domain" description="ABC transmembrane type-1" evidence="10">
    <location>
        <begin position="182"/>
        <end position="461"/>
    </location>
</feature>
<dbReference type="EMBL" id="JRNN01000072">
    <property type="protein sequence ID" value="KGF34327.1"/>
    <property type="molecule type" value="Genomic_DNA"/>
</dbReference>
<dbReference type="Gene3D" id="1.20.1560.10">
    <property type="entry name" value="ABC transporter type 1, transmembrane domain"/>
    <property type="match status" value="1"/>
</dbReference>
<keyword evidence="6 8" id="KW-1133">Transmembrane helix</keyword>
<dbReference type="GO" id="GO:0006508">
    <property type="term" value="P:proteolysis"/>
    <property type="evidence" value="ECO:0007669"/>
    <property type="project" value="InterPro"/>
</dbReference>
<dbReference type="PANTHER" id="PTHR43394">
    <property type="entry name" value="ATP-DEPENDENT PERMEASE MDL1, MITOCHONDRIAL"/>
    <property type="match status" value="1"/>
</dbReference>
<dbReference type="AlphaFoldDB" id="A0A096AUS1"/>
<dbReference type="Pfam" id="PF03412">
    <property type="entry name" value="Peptidase_C39"/>
    <property type="match status" value="1"/>
</dbReference>
<evidence type="ECO:0000256" key="8">
    <source>
        <dbReference type="SAM" id="Phobius"/>
    </source>
</evidence>
<dbReference type="InterPro" id="IPR027417">
    <property type="entry name" value="P-loop_NTPase"/>
</dbReference>
<evidence type="ECO:0000256" key="4">
    <source>
        <dbReference type="ARBA" id="ARBA00022801"/>
    </source>
</evidence>
<keyword evidence="5 12" id="KW-0067">ATP-binding</keyword>
<dbReference type="InterPro" id="IPR003593">
    <property type="entry name" value="AAA+_ATPase"/>
</dbReference>
<dbReference type="FunFam" id="3.40.50.300:FF:000218">
    <property type="entry name" value="Multidrug ABC transporter ATP-binding protein"/>
    <property type="match status" value="1"/>
</dbReference>
<protein>
    <submittedName>
        <fullName evidence="12">ABC transporter ATP-binding protein</fullName>
    </submittedName>
</protein>
<keyword evidence="2 8" id="KW-0812">Transmembrane</keyword>
<gene>
    <name evidence="12" type="ORF">HMPREF2137_08955</name>
</gene>
<dbReference type="PANTHER" id="PTHR43394:SF1">
    <property type="entry name" value="ATP-BINDING CASSETTE SUB-FAMILY B MEMBER 10, MITOCHONDRIAL"/>
    <property type="match status" value="1"/>
</dbReference>
<dbReference type="Pfam" id="PF00005">
    <property type="entry name" value="ABC_tran"/>
    <property type="match status" value="1"/>
</dbReference>
<dbReference type="InterPro" id="IPR011527">
    <property type="entry name" value="ABC1_TM_dom"/>
</dbReference>
<evidence type="ECO:0000256" key="3">
    <source>
        <dbReference type="ARBA" id="ARBA00022741"/>
    </source>
</evidence>
<dbReference type="Gene3D" id="3.40.50.300">
    <property type="entry name" value="P-loop containing nucleotide triphosphate hydrolases"/>
    <property type="match status" value="1"/>
</dbReference>
<dbReference type="MEROPS" id="C39.001"/>
<dbReference type="CDD" id="cd18571">
    <property type="entry name" value="ABC_6TM_peptidase_like"/>
    <property type="match status" value="1"/>
</dbReference>
<dbReference type="PROSITE" id="PS50929">
    <property type="entry name" value="ABC_TM1F"/>
    <property type="match status" value="1"/>
</dbReference>
<dbReference type="PROSITE" id="PS50893">
    <property type="entry name" value="ABC_TRANSPORTER_2"/>
    <property type="match status" value="1"/>
</dbReference>
<evidence type="ECO:0000259" key="11">
    <source>
        <dbReference type="PROSITE" id="PS50990"/>
    </source>
</evidence>
<dbReference type="OrthoDB" id="9760358at2"/>
<dbReference type="GO" id="GO:0005524">
    <property type="term" value="F:ATP binding"/>
    <property type="evidence" value="ECO:0007669"/>
    <property type="project" value="UniProtKB-KW"/>
</dbReference>
<accession>A0A096AUS1</accession>
<evidence type="ECO:0000256" key="5">
    <source>
        <dbReference type="ARBA" id="ARBA00022840"/>
    </source>
</evidence>
<dbReference type="Gene3D" id="3.90.70.10">
    <property type="entry name" value="Cysteine proteinases"/>
    <property type="match status" value="1"/>
</dbReference>
<dbReference type="SUPFAM" id="SSF52540">
    <property type="entry name" value="P-loop containing nucleoside triphosphate hydrolases"/>
    <property type="match status" value="1"/>
</dbReference>
<dbReference type="InterPro" id="IPR003439">
    <property type="entry name" value="ABC_transporter-like_ATP-bd"/>
</dbReference>
<dbReference type="GO" id="GO:0005886">
    <property type="term" value="C:plasma membrane"/>
    <property type="evidence" value="ECO:0007669"/>
    <property type="project" value="UniProtKB-SubCell"/>
</dbReference>
<sequence>MRGWDFSNMQVVFQHDTMQCGIACLTMICQHFGKKVSLNFLSKMCCSTSEGTSLLSISETASKIGLNAVCYKISLSDLSKIQTPCILHWNQNHFVVLYKIVNNKRFFIADPAKGRLVCGEKELETHWTSKEISNNANGIVMYFYPTKKFYLLGNDNSLLENSHSFKFLFGYINRFSRYFGQILLGLLLGSLLQLILPFLTQSIVDVGIKNQNIGFIWLILLGQLMLTVSRTAIDFIRRWLLLHISLRINISLVSDFFIKLLRLPMSFFDTKLMGDLMQRMNDHSRVNTFLTQQTLSIVFSLFTFVVFSIVLPSYNWLVFAIFMLGSLLYGGWLALFLRRRKVLDYELFEQQAINNNKTYEFITSMQEIKLQDCEQRRRWEWEDVQADLFGVQMKSLKLQQTQEAGSIFINELKNIVITVVAATAVIHGQLTLGMMLAVQYIIVQLNSPVEQLMSFFYSVQDVKISLERINEIHRMDDENGKQGLETSVKEENKGIDLENVNFKYDPHALKAIIDDVSLAIPKGKVTAIVGASGSGKTTLIKLMLGYYPVLGGQITIGGTDVNTLNKKWWRRQCGVVMQDGVIFSESIARNIAVDDGEIDKERLQRSAEIACIHDYVMGLPLKYNTKIGRDGVGLSQGQRQRILIARAVYKNPDYIFLDEATNSLDANNERMIVEHLDEFYKGKTVVIVAHRLSTVKNADQIVVLYKGKVVEIGNHEVLTAKRGVYYNLVKNQLELGN</sequence>
<proteinExistence type="predicted"/>
<evidence type="ECO:0000256" key="1">
    <source>
        <dbReference type="ARBA" id="ARBA00004651"/>
    </source>
</evidence>
<dbReference type="InterPro" id="IPR017871">
    <property type="entry name" value="ABC_transporter-like_CS"/>
</dbReference>
<dbReference type="GO" id="GO:0015421">
    <property type="term" value="F:ABC-type oligopeptide transporter activity"/>
    <property type="evidence" value="ECO:0007669"/>
    <property type="project" value="TreeGrafter"/>
</dbReference>
<evidence type="ECO:0000259" key="9">
    <source>
        <dbReference type="PROSITE" id="PS50893"/>
    </source>
</evidence>
<dbReference type="GO" id="GO:0016887">
    <property type="term" value="F:ATP hydrolysis activity"/>
    <property type="evidence" value="ECO:0007669"/>
    <property type="project" value="InterPro"/>
</dbReference>
<dbReference type="InterPro" id="IPR039421">
    <property type="entry name" value="Type_1_exporter"/>
</dbReference>
<feature type="transmembrane region" description="Helical" evidence="8">
    <location>
        <begin position="212"/>
        <end position="233"/>
    </location>
</feature>
<dbReference type="GO" id="GO:0008233">
    <property type="term" value="F:peptidase activity"/>
    <property type="evidence" value="ECO:0007669"/>
    <property type="project" value="InterPro"/>
</dbReference>
<feature type="transmembrane region" description="Helical" evidence="8">
    <location>
        <begin position="178"/>
        <end position="200"/>
    </location>
</feature>
<evidence type="ECO:0000313" key="12">
    <source>
        <dbReference type="EMBL" id="KGF34327.1"/>
    </source>
</evidence>
<keyword evidence="3" id="KW-0547">Nucleotide-binding</keyword>
<dbReference type="PROSITE" id="PS00211">
    <property type="entry name" value="ABC_TRANSPORTER_1"/>
    <property type="match status" value="1"/>
</dbReference>
<reference evidence="12 13" key="1">
    <citation type="submission" date="2014-07" db="EMBL/GenBank/DDBJ databases">
        <authorList>
            <person name="McCorrison J."/>
            <person name="Sanka R."/>
            <person name="Torralba M."/>
            <person name="Gillis M."/>
            <person name="Haft D.H."/>
            <person name="Methe B."/>
            <person name="Sutton G."/>
            <person name="Nelson K.E."/>
        </authorList>
    </citation>
    <scope>NUCLEOTIDE SEQUENCE [LARGE SCALE GENOMIC DNA]</scope>
    <source>
        <strain evidence="12 13">DNF00853</strain>
    </source>
</reference>
<name>A0A096AUS1_9BACT</name>
<dbReference type="InterPro" id="IPR036640">
    <property type="entry name" value="ABC1_TM_sf"/>
</dbReference>
<feature type="transmembrane region" description="Helical" evidence="8">
    <location>
        <begin position="289"/>
        <end position="310"/>
    </location>
</feature>
<evidence type="ECO:0000256" key="2">
    <source>
        <dbReference type="ARBA" id="ARBA00022692"/>
    </source>
</evidence>
<comment type="subcellular location">
    <subcellularLocation>
        <location evidence="1">Cell membrane</location>
        <topology evidence="1">Multi-pass membrane protein</topology>
    </subcellularLocation>
</comment>
<dbReference type="PROSITE" id="PS50990">
    <property type="entry name" value="PEPTIDASE_C39"/>
    <property type="match status" value="1"/>
</dbReference>